<sequence>MDRRVFGCSANVVTFISSSIKSWQCQLEARGEVLGDVRIRREIFQGDCLSPLLFVMCMIPLTMVLRGMKAGYEMKDGGGNVNHLLVMDDLKLFGKNTSQIESLVDTVQSVSSDIGMEFGVRKCGALVLKRGVVVESEGIVLPDGETMKSVDEDRYKYLGILEKDGHTDEGES</sequence>
<organism evidence="3">
    <name type="scientific">Amphimedon queenslandica</name>
    <name type="common">Sponge</name>
    <dbReference type="NCBI Taxonomy" id="400682"/>
    <lineage>
        <taxon>Eukaryota</taxon>
        <taxon>Metazoa</taxon>
        <taxon>Porifera</taxon>
        <taxon>Demospongiae</taxon>
        <taxon>Heteroscleromorpha</taxon>
        <taxon>Haplosclerida</taxon>
        <taxon>Niphatidae</taxon>
        <taxon>Amphimedon</taxon>
    </lineage>
</organism>
<keyword evidence="1" id="KW-1133">Transmembrane helix</keyword>
<keyword evidence="1" id="KW-0812">Transmembrane</keyword>
<feature type="domain" description="Reverse transcriptase" evidence="2">
    <location>
        <begin position="1"/>
        <end position="162"/>
    </location>
</feature>
<dbReference type="PANTHER" id="PTHR35450:SF2">
    <property type="entry name" value="REVERSE TRANSCRIPTASE DOMAIN-CONTAINING PROTEIN"/>
    <property type="match status" value="1"/>
</dbReference>
<reference evidence="3" key="1">
    <citation type="submission" date="2017-05" db="UniProtKB">
        <authorList>
            <consortium name="EnsemblMetazoa"/>
        </authorList>
    </citation>
    <scope>IDENTIFICATION</scope>
</reference>
<evidence type="ECO:0000259" key="2">
    <source>
        <dbReference type="PROSITE" id="PS50878"/>
    </source>
</evidence>
<dbReference type="Pfam" id="PF00078">
    <property type="entry name" value="RVT_1"/>
    <property type="match status" value="1"/>
</dbReference>
<dbReference type="EnsemblMetazoa" id="Aqu2.1.38982_001">
    <property type="protein sequence ID" value="Aqu2.1.38982_001"/>
    <property type="gene ID" value="Aqu2.1.38982"/>
</dbReference>
<dbReference type="InterPro" id="IPR000477">
    <property type="entry name" value="RT_dom"/>
</dbReference>
<feature type="transmembrane region" description="Helical" evidence="1">
    <location>
        <begin position="43"/>
        <end position="65"/>
    </location>
</feature>
<dbReference type="AlphaFoldDB" id="A0A1X7VHN8"/>
<dbReference type="InParanoid" id="A0A1X7VHN8"/>
<evidence type="ECO:0000313" key="3">
    <source>
        <dbReference type="EnsemblMetazoa" id="Aqu2.1.38982_001"/>
    </source>
</evidence>
<protein>
    <recommendedName>
        <fullName evidence="2">Reverse transcriptase domain-containing protein</fullName>
    </recommendedName>
</protein>
<name>A0A1X7VHN8_AMPQE</name>
<proteinExistence type="predicted"/>
<dbReference type="PANTHER" id="PTHR35450">
    <property type="entry name" value="REVERSE TRANSCRIPTASE DOMAIN-CONTAINING PROTEIN"/>
    <property type="match status" value="1"/>
</dbReference>
<keyword evidence="1" id="KW-0472">Membrane</keyword>
<accession>A0A1X7VHN8</accession>
<dbReference type="PROSITE" id="PS50878">
    <property type="entry name" value="RT_POL"/>
    <property type="match status" value="1"/>
</dbReference>
<evidence type="ECO:0000256" key="1">
    <source>
        <dbReference type="SAM" id="Phobius"/>
    </source>
</evidence>
<dbReference type="eggNOG" id="KOG1075">
    <property type="taxonomic scope" value="Eukaryota"/>
</dbReference>